<dbReference type="Gene3D" id="1.25.40.20">
    <property type="entry name" value="Ankyrin repeat-containing domain"/>
    <property type="match status" value="1"/>
</dbReference>
<dbReference type="InterPro" id="IPR001270">
    <property type="entry name" value="ClpA/B"/>
</dbReference>
<evidence type="ECO:0000256" key="3">
    <source>
        <dbReference type="SAM" id="MobiDB-lite"/>
    </source>
</evidence>
<dbReference type="InterPro" id="IPR036770">
    <property type="entry name" value="Ankyrin_rpt-contain_sf"/>
</dbReference>
<keyword evidence="2" id="KW-0067">ATP-binding</keyword>
<dbReference type="Pfam" id="PF07728">
    <property type="entry name" value="AAA_5"/>
    <property type="match status" value="1"/>
</dbReference>
<dbReference type="EMBL" id="JAWRVG010000001">
    <property type="protein sequence ID" value="KAK4085327.1"/>
    <property type="molecule type" value="Genomic_DNA"/>
</dbReference>
<dbReference type="GO" id="GO:0005524">
    <property type="term" value="F:ATP binding"/>
    <property type="evidence" value="ECO:0007669"/>
    <property type="project" value="UniProtKB-KW"/>
</dbReference>
<gene>
    <name evidence="5" type="ORF">Triagg1_317</name>
</gene>
<keyword evidence="6" id="KW-1185">Reference proteome</keyword>
<dbReference type="PANTHER" id="PTHR11638">
    <property type="entry name" value="ATP-DEPENDENT CLP PROTEASE"/>
    <property type="match status" value="1"/>
</dbReference>
<dbReference type="PRINTS" id="PR00300">
    <property type="entry name" value="CLPPROTEASEA"/>
</dbReference>
<dbReference type="InterPro" id="IPR003593">
    <property type="entry name" value="AAA+_ATPase"/>
</dbReference>
<name>A0AAE1M3V1_9HYPO</name>
<organism evidence="5 6">
    <name type="scientific">Trichoderma aggressivum f. europaeum</name>
    <dbReference type="NCBI Taxonomy" id="173218"/>
    <lineage>
        <taxon>Eukaryota</taxon>
        <taxon>Fungi</taxon>
        <taxon>Dikarya</taxon>
        <taxon>Ascomycota</taxon>
        <taxon>Pezizomycotina</taxon>
        <taxon>Sordariomycetes</taxon>
        <taxon>Hypocreomycetidae</taxon>
        <taxon>Hypocreales</taxon>
        <taxon>Hypocreaceae</taxon>
        <taxon>Trichoderma</taxon>
    </lineage>
</organism>
<dbReference type="GO" id="GO:0016887">
    <property type="term" value="F:ATP hydrolysis activity"/>
    <property type="evidence" value="ECO:0007669"/>
    <property type="project" value="InterPro"/>
</dbReference>
<dbReference type="AlphaFoldDB" id="A0AAE1M3V1"/>
<evidence type="ECO:0000259" key="4">
    <source>
        <dbReference type="SMART" id="SM00382"/>
    </source>
</evidence>
<evidence type="ECO:0000256" key="2">
    <source>
        <dbReference type="ARBA" id="ARBA00022840"/>
    </source>
</evidence>
<proteinExistence type="predicted"/>
<sequence length="671" mass="74069">MSDTPSDTQSVFWMDIQPNMADAKLIESLMKRSGSSRKRAITLLKICNNDVDEAVKHHRLLESYTQDLIDESPSSTPEFLELAQSDPPSRGPLSSRSNSVMSHRTSSDMGYQSDAHVSIHSAAGDGAPKEWDFTLPRLPWLEISTEDDFSPDSLAAAIQHGATAYRLRSYLNTYDPRLLGQDINANVMGFPLIFYAVESNDENMVRLLTEFGASVSAVYEASQVPLLAFAIMCGETLQLDTTNMVCVLLSKGASANSIPMDLFAPYLRDEATSTGQKGKNVISAAAETAWCSPATQTRLAGNINLTQRYFLEKSTKMKPPSLKMRQIAGIKNCQGLLGIPYFLVSQTVASELLIQRLLTHLMMPAKQPLVLCFAGPSGHGKTELARQLGHLLSLDLEVVDCTTFTHEMELFGPRAPYHGYQKGSAVNNFLVEHSGRQCIVFLDEFEKTTAEIHQSLLLPFDNGEYRDRRTGDRINCSNTIWIMATNALDDTILDFYDHNDAIAGDDAGERVRLLRKLCQQLQEGFLQKFGMADLDTQAPVTGRISDFIPLLPFSAGEQAVITHKCLLELAQELRLPISLIKGPGERLIGDIRLLIRRDGTVCSTLAKAHYHNKLGARSLKAGAEKVKRIVLDAYLDDDEEIEEQNSLRDVVINVDGGEIVGKFLPVAKTAA</sequence>
<dbReference type="RefSeq" id="XP_062760667.1">
    <property type="nucleotide sequence ID" value="XM_062898175.1"/>
</dbReference>
<dbReference type="SUPFAM" id="SSF48403">
    <property type="entry name" value="Ankyrin repeat"/>
    <property type="match status" value="1"/>
</dbReference>
<dbReference type="GeneID" id="87917337"/>
<protein>
    <recommendedName>
        <fullName evidence="4">AAA+ ATPase domain-containing protein</fullName>
    </recommendedName>
</protein>
<reference evidence="5" key="1">
    <citation type="submission" date="2023-11" db="EMBL/GenBank/DDBJ databases">
        <title>The genome sequences of three competitors of mushroom-forming fungi.</title>
        <authorList>
            <person name="Beijen E."/>
            <person name="Ohm R.A."/>
        </authorList>
    </citation>
    <scope>NUCLEOTIDE SEQUENCE</scope>
    <source>
        <strain evidence="5">CBS 100526</strain>
    </source>
</reference>
<dbReference type="Gene3D" id="3.40.50.300">
    <property type="entry name" value="P-loop containing nucleotide triphosphate hydrolases"/>
    <property type="match status" value="1"/>
</dbReference>
<dbReference type="SUPFAM" id="SSF52540">
    <property type="entry name" value="P-loop containing nucleoside triphosphate hydrolases"/>
    <property type="match status" value="1"/>
</dbReference>
<feature type="compositionally biased region" description="Polar residues" evidence="3">
    <location>
        <begin position="92"/>
        <end position="109"/>
    </location>
</feature>
<dbReference type="PANTHER" id="PTHR11638:SF18">
    <property type="entry name" value="HEAT SHOCK PROTEIN 104"/>
    <property type="match status" value="1"/>
</dbReference>
<evidence type="ECO:0000256" key="1">
    <source>
        <dbReference type="ARBA" id="ARBA00022741"/>
    </source>
</evidence>
<dbReference type="GO" id="GO:0034605">
    <property type="term" value="P:cellular response to heat"/>
    <property type="evidence" value="ECO:0007669"/>
    <property type="project" value="TreeGrafter"/>
</dbReference>
<comment type="caution">
    <text evidence="5">The sequence shown here is derived from an EMBL/GenBank/DDBJ whole genome shotgun (WGS) entry which is preliminary data.</text>
</comment>
<accession>A0AAE1M3V1</accession>
<keyword evidence="1" id="KW-0547">Nucleotide-binding</keyword>
<evidence type="ECO:0000313" key="6">
    <source>
        <dbReference type="Proteomes" id="UP001273209"/>
    </source>
</evidence>
<dbReference type="InterPro" id="IPR027417">
    <property type="entry name" value="P-loop_NTPase"/>
</dbReference>
<dbReference type="SMART" id="SM00382">
    <property type="entry name" value="AAA"/>
    <property type="match status" value="1"/>
</dbReference>
<feature type="region of interest" description="Disordered" evidence="3">
    <location>
        <begin position="71"/>
        <end position="109"/>
    </location>
</feature>
<dbReference type="InterPro" id="IPR050130">
    <property type="entry name" value="ClpA_ClpB"/>
</dbReference>
<dbReference type="InterPro" id="IPR011704">
    <property type="entry name" value="ATPase_dyneun-rel_AAA"/>
</dbReference>
<dbReference type="GO" id="GO:0005737">
    <property type="term" value="C:cytoplasm"/>
    <property type="evidence" value="ECO:0007669"/>
    <property type="project" value="TreeGrafter"/>
</dbReference>
<feature type="domain" description="AAA+ ATPase" evidence="4">
    <location>
        <begin position="367"/>
        <end position="517"/>
    </location>
</feature>
<dbReference type="Proteomes" id="UP001273209">
    <property type="component" value="Unassembled WGS sequence"/>
</dbReference>
<evidence type="ECO:0000313" key="5">
    <source>
        <dbReference type="EMBL" id="KAK4085327.1"/>
    </source>
</evidence>